<accession>A0A9W3D9R9</accession>
<reference evidence="3" key="2">
    <citation type="submission" date="2025-08" db="UniProtKB">
        <authorList>
            <consortium name="RefSeq"/>
        </authorList>
    </citation>
    <scope>IDENTIFICATION</scope>
    <source>
        <tissue evidence="3">Leaf</tissue>
    </source>
</reference>
<feature type="transmembrane region" description="Helical" evidence="1">
    <location>
        <begin position="83"/>
        <end position="102"/>
    </location>
</feature>
<keyword evidence="2" id="KW-1185">Reference proteome</keyword>
<feature type="transmembrane region" description="Helical" evidence="1">
    <location>
        <begin position="54"/>
        <end position="77"/>
    </location>
</feature>
<evidence type="ECO:0000313" key="2">
    <source>
        <dbReference type="Proteomes" id="UP000504610"/>
    </source>
</evidence>
<protein>
    <submittedName>
        <fullName evidence="3">Uncharacterized protein LOC108846000</fullName>
    </submittedName>
</protein>
<dbReference type="KEGG" id="rsz:108846000"/>
<keyword evidence="1" id="KW-0812">Transmembrane</keyword>
<reference evidence="2" key="1">
    <citation type="journal article" date="2019" name="Database">
        <title>The radish genome database (RadishGD): an integrated information resource for radish genomics.</title>
        <authorList>
            <person name="Yu H.J."/>
            <person name="Baek S."/>
            <person name="Lee Y.J."/>
            <person name="Cho A."/>
            <person name="Mun J.H."/>
        </authorList>
    </citation>
    <scope>NUCLEOTIDE SEQUENCE [LARGE SCALE GENOMIC DNA]</scope>
    <source>
        <strain evidence="2">cv. WK10039</strain>
    </source>
</reference>
<keyword evidence="1" id="KW-0472">Membrane</keyword>
<dbReference type="AlphaFoldDB" id="A0A9W3D9R9"/>
<keyword evidence="1" id="KW-1133">Transmembrane helix</keyword>
<dbReference type="GeneID" id="108846000"/>
<organism evidence="2 3">
    <name type="scientific">Raphanus sativus</name>
    <name type="common">Radish</name>
    <name type="synonym">Raphanus raphanistrum var. sativus</name>
    <dbReference type="NCBI Taxonomy" id="3726"/>
    <lineage>
        <taxon>Eukaryota</taxon>
        <taxon>Viridiplantae</taxon>
        <taxon>Streptophyta</taxon>
        <taxon>Embryophyta</taxon>
        <taxon>Tracheophyta</taxon>
        <taxon>Spermatophyta</taxon>
        <taxon>Magnoliopsida</taxon>
        <taxon>eudicotyledons</taxon>
        <taxon>Gunneridae</taxon>
        <taxon>Pentapetalae</taxon>
        <taxon>rosids</taxon>
        <taxon>malvids</taxon>
        <taxon>Brassicales</taxon>
        <taxon>Brassicaceae</taxon>
        <taxon>Brassiceae</taxon>
        <taxon>Raphanus</taxon>
    </lineage>
</organism>
<feature type="transmembrane region" description="Helical" evidence="1">
    <location>
        <begin position="6"/>
        <end position="25"/>
    </location>
</feature>
<evidence type="ECO:0000313" key="3">
    <source>
        <dbReference type="RefSeq" id="XP_056860476.1"/>
    </source>
</evidence>
<sequence>MPNEPSLIHLICLGFALAVLGLNKFRISDRLNIDRYTQGFLENHKGLTEDYWPLYAVAGGICVFIGWVWSLLLGSYANEMMKVSVHILTTYLAVVSVLCFWCRQFFWGGEFAVGALLQFLYCR</sequence>
<dbReference type="Proteomes" id="UP000504610">
    <property type="component" value="Chromosome 3"/>
</dbReference>
<gene>
    <name evidence="3" type="primary">LOC108846000</name>
</gene>
<dbReference type="OrthoDB" id="1082960at2759"/>
<evidence type="ECO:0000256" key="1">
    <source>
        <dbReference type="SAM" id="Phobius"/>
    </source>
</evidence>
<dbReference type="RefSeq" id="XP_056860476.1">
    <property type="nucleotide sequence ID" value="XM_057004496.1"/>
</dbReference>
<name>A0A9W3D9R9_RAPSA</name>
<proteinExistence type="predicted"/>